<gene>
    <name evidence="1" type="ORF">M9H77_03477</name>
</gene>
<protein>
    <submittedName>
        <fullName evidence="1">Uncharacterized protein</fullName>
    </submittedName>
</protein>
<sequence length="326" mass="37207">MTFRSLRGIKEKELARKRKKSVPDSQTDTGFMAFQYPESIRDIKPALRSSKLFQIIRILQLLGSQLQLGLRFNLKLEEEKEIRSYIIQGLKEAMEKKKEVKPTAYAWHEKIQKEMWALYAFATELKDDHITNNIAKSFNHSAGDIRGKPVYTLLDFLQAMLMSRLRKRYKKACMLQTEVVPNVVAKLNHIRENILNPTFWPATEVTPPYILPPVLRRLPRRPKKARSKEQGETPIAGLNSMFKSTRASMLLGNNFPRVISAPIPSSNASQAIPTTKSSTLATTSTRIHKVFFKLASIFGIVTKGNKKTFATKDQFLDLKARNSLSN</sequence>
<accession>A0ACC0CBB7</accession>
<dbReference type="EMBL" id="CM044701">
    <property type="protein sequence ID" value="KAI5682249.1"/>
    <property type="molecule type" value="Genomic_DNA"/>
</dbReference>
<proteinExistence type="predicted"/>
<name>A0ACC0CBB7_CATRO</name>
<dbReference type="Proteomes" id="UP001060085">
    <property type="component" value="Linkage Group LG01"/>
</dbReference>
<keyword evidence="2" id="KW-1185">Reference proteome</keyword>
<comment type="caution">
    <text evidence="1">The sequence shown here is derived from an EMBL/GenBank/DDBJ whole genome shotgun (WGS) entry which is preliminary data.</text>
</comment>
<evidence type="ECO:0000313" key="2">
    <source>
        <dbReference type="Proteomes" id="UP001060085"/>
    </source>
</evidence>
<organism evidence="1 2">
    <name type="scientific">Catharanthus roseus</name>
    <name type="common">Madagascar periwinkle</name>
    <name type="synonym">Vinca rosea</name>
    <dbReference type="NCBI Taxonomy" id="4058"/>
    <lineage>
        <taxon>Eukaryota</taxon>
        <taxon>Viridiplantae</taxon>
        <taxon>Streptophyta</taxon>
        <taxon>Embryophyta</taxon>
        <taxon>Tracheophyta</taxon>
        <taxon>Spermatophyta</taxon>
        <taxon>Magnoliopsida</taxon>
        <taxon>eudicotyledons</taxon>
        <taxon>Gunneridae</taxon>
        <taxon>Pentapetalae</taxon>
        <taxon>asterids</taxon>
        <taxon>lamiids</taxon>
        <taxon>Gentianales</taxon>
        <taxon>Apocynaceae</taxon>
        <taxon>Rauvolfioideae</taxon>
        <taxon>Vinceae</taxon>
        <taxon>Catharanthinae</taxon>
        <taxon>Catharanthus</taxon>
    </lineage>
</organism>
<reference evidence="2" key="1">
    <citation type="journal article" date="2023" name="Nat. Plants">
        <title>Single-cell RNA sequencing provides a high-resolution roadmap for understanding the multicellular compartmentation of specialized metabolism.</title>
        <authorList>
            <person name="Sun S."/>
            <person name="Shen X."/>
            <person name="Li Y."/>
            <person name="Li Y."/>
            <person name="Wang S."/>
            <person name="Li R."/>
            <person name="Zhang H."/>
            <person name="Shen G."/>
            <person name="Guo B."/>
            <person name="Wei J."/>
            <person name="Xu J."/>
            <person name="St-Pierre B."/>
            <person name="Chen S."/>
            <person name="Sun C."/>
        </authorList>
    </citation>
    <scope>NUCLEOTIDE SEQUENCE [LARGE SCALE GENOMIC DNA]</scope>
</reference>
<evidence type="ECO:0000313" key="1">
    <source>
        <dbReference type="EMBL" id="KAI5682249.1"/>
    </source>
</evidence>